<dbReference type="Proteomes" id="UP000092124">
    <property type="component" value="Unassembled WGS sequence"/>
</dbReference>
<dbReference type="EMBL" id="LZPO01076651">
    <property type="protein sequence ID" value="OBS67875.1"/>
    <property type="molecule type" value="Genomic_DNA"/>
</dbReference>
<dbReference type="SUPFAM" id="SSF57716">
    <property type="entry name" value="Glucocorticoid receptor-like (DNA-binding domain)"/>
    <property type="match status" value="1"/>
</dbReference>
<evidence type="ECO:0000313" key="11">
    <source>
        <dbReference type="Proteomes" id="UP000092124"/>
    </source>
</evidence>
<keyword evidence="1" id="KW-0479">Metal-binding</keyword>
<evidence type="ECO:0000256" key="5">
    <source>
        <dbReference type="ARBA" id="ARBA00023125"/>
    </source>
</evidence>
<dbReference type="OrthoDB" id="10032732at2759"/>
<dbReference type="Gene3D" id="3.30.50.10">
    <property type="entry name" value="Erythroid Transcription Factor GATA-1, subunit A"/>
    <property type="match status" value="1"/>
</dbReference>
<evidence type="ECO:0000313" key="10">
    <source>
        <dbReference type="EMBL" id="OBS67875.1"/>
    </source>
</evidence>
<feature type="domain" description="Nuclear receptor" evidence="9">
    <location>
        <begin position="51"/>
        <end position="82"/>
    </location>
</feature>
<protein>
    <recommendedName>
        <fullName evidence="9">Nuclear receptor domain-containing protein</fullName>
    </recommendedName>
</protein>
<gene>
    <name evidence="10" type="ORF">A6R68_03584</name>
</gene>
<keyword evidence="5" id="KW-0238">DNA-binding</keyword>
<evidence type="ECO:0000256" key="7">
    <source>
        <dbReference type="ARBA" id="ARBA00023170"/>
    </source>
</evidence>
<reference evidence="10 11" key="1">
    <citation type="submission" date="2016-06" db="EMBL/GenBank/DDBJ databases">
        <title>The Draft Genome Sequence and Annotation of the Desert Woodrat Neotoma lepida.</title>
        <authorList>
            <person name="Campbell M."/>
            <person name="Oakeson K.F."/>
            <person name="Yandell M."/>
            <person name="Halpert J.R."/>
            <person name="Dearing D."/>
        </authorList>
    </citation>
    <scope>NUCLEOTIDE SEQUENCE [LARGE SCALE GENOMIC DNA]</scope>
    <source>
        <strain evidence="10">417</strain>
        <tissue evidence="10">Liver</tissue>
    </source>
</reference>
<accession>A0A1A6GQB1</accession>
<keyword evidence="4" id="KW-0805">Transcription regulation</keyword>
<evidence type="ECO:0000256" key="4">
    <source>
        <dbReference type="ARBA" id="ARBA00023015"/>
    </source>
</evidence>
<dbReference type="InterPro" id="IPR050200">
    <property type="entry name" value="Nuclear_hormone_rcpt_NR3"/>
</dbReference>
<feature type="non-terminal residue" evidence="10">
    <location>
        <position position="82"/>
    </location>
</feature>
<dbReference type="InterPro" id="IPR001628">
    <property type="entry name" value="Znf_hrmn_rcpt"/>
</dbReference>
<comment type="caution">
    <text evidence="10">The sequence shown here is derived from an EMBL/GenBank/DDBJ whole genome shotgun (WGS) entry which is preliminary data.</text>
</comment>
<dbReference type="STRING" id="56216.A0A1A6GQB1"/>
<evidence type="ECO:0000256" key="6">
    <source>
        <dbReference type="ARBA" id="ARBA00023163"/>
    </source>
</evidence>
<name>A0A1A6GQB1_NEOLE</name>
<sequence length="82" mass="8793">MAVAEVRLKCGAVAEELSEIQLKAGFIYCDEGYILRHSTLRSVSTGSSRPSKICLVCGDEASGCHYGVVTCGSCKVFFKRAV</sequence>
<dbReference type="AlphaFoldDB" id="A0A1A6GQB1"/>
<organism evidence="10 11">
    <name type="scientific">Neotoma lepida</name>
    <name type="common">Desert woodrat</name>
    <dbReference type="NCBI Taxonomy" id="56216"/>
    <lineage>
        <taxon>Eukaryota</taxon>
        <taxon>Metazoa</taxon>
        <taxon>Chordata</taxon>
        <taxon>Craniata</taxon>
        <taxon>Vertebrata</taxon>
        <taxon>Euteleostomi</taxon>
        <taxon>Mammalia</taxon>
        <taxon>Eutheria</taxon>
        <taxon>Euarchontoglires</taxon>
        <taxon>Glires</taxon>
        <taxon>Rodentia</taxon>
        <taxon>Myomorpha</taxon>
        <taxon>Muroidea</taxon>
        <taxon>Cricetidae</taxon>
        <taxon>Neotominae</taxon>
        <taxon>Neotoma</taxon>
    </lineage>
</organism>
<evidence type="ECO:0000256" key="1">
    <source>
        <dbReference type="ARBA" id="ARBA00022723"/>
    </source>
</evidence>
<evidence type="ECO:0000256" key="2">
    <source>
        <dbReference type="ARBA" id="ARBA00022771"/>
    </source>
</evidence>
<proteinExistence type="predicted"/>
<evidence type="ECO:0000256" key="3">
    <source>
        <dbReference type="ARBA" id="ARBA00022833"/>
    </source>
</evidence>
<dbReference type="PROSITE" id="PS51030">
    <property type="entry name" value="NUCLEAR_REC_DBD_2"/>
    <property type="match status" value="1"/>
</dbReference>
<keyword evidence="6" id="KW-0804">Transcription</keyword>
<evidence type="ECO:0000256" key="8">
    <source>
        <dbReference type="ARBA" id="ARBA00023242"/>
    </source>
</evidence>
<dbReference type="SMART" id="SM00399">
    <property type="entry name" value="ZnF_C4"/>
    <property type="match status" value="1"/>
</dbReference>
<dbReference type="PRINTS" id="PR00047">
    <property type="entry name" value="STROIDFINGER"/>
</dbReference>
<keyword evidence="8" id="KW-0539">Nucleus</keyword>
<dbReference type="Pfam" id="PF00105">
    <property type="entry name" value="zf-C4"/>
    <property type="match status" value="1"/>
</dbReference>
<dbReference type="PANTHER" id="PTHR48092">
    <property type="entry name" value="KNIRPS-RELATED PROTEIN-RELATED"/>
    <property type="match status" value="1"/>
</dbReference>
<keyword evidence="7" id="KW-0675">Receptor</keyword>
<dbReference type="InterPro" id="IPR013088">
    <property type="entry name" value="Znf_NHR/GATA"/>
</dbReference>
<keyword evidence="11" id="KW-1185">Reference proteome</keyword>
<keyword evidence="2" id="KW-0863">Zinc-finger</keyword>
<evidence type="ECO:0000259" key="9">
    <source>
        <dbReference type="PROSITE" id="PS51030"/>
    </source>
</evidence>
<dbReference type="GO" id="GO:0043565">
    <property type="term" value="F:sequence-specific DNA binding"/>
    <property type="evidence" value="ECO:0007669"/>
    <property type="project" value="InterPro"/>
</dbReference>
<dbReference type="GO" id="GO:0008270">
    <property type="term" value="F:zinc ion binding"/>
    <property type="evidence" value="ECO:0007669"/>
    <property type="project" value="UniProtKB-KW"/>
</dbReference>
<dbReference type="PROSITE" id="PS00031">
    <property type="entry name" value="NUCLEAR_REC_DBD_1"/>
    <property type="match status" value="1"/>
</dbReference>
<keyword evidence="3" id="KW-0862">Zinc</keyword>
<dbReference type="GO" id="GO:0003700">
    <property type="term" value="F:DNA-binding transcription factor activity"/>
    <property type="evidence" value="ECO:0007669"/>
    <property type="project" value="InterPro"/>
</dbReference>